<feature type="chain" id="PRO_5043607425" description="Secreted protein" evidence="1">
    <location>
        <begin position="20"/>
        <end position="114"/>
    </location>
</feature>
<sequence>MFSPVQIVWFLILLVLSQAQLDENAASLGGAKVGFYSRQGSSGSGLNVVSLGSAPVGVYQRQQSPQQWYRVSRVRVIKQRITGPFPRVPGPMRDYRITWKSSWRTTLKQCTIRS</sequence>
<reference evidence="2 3" key="1">
    <citation type="submission" date="2021-06" db="EMBL/GenBank/DDBJ databases">
        <title>Caerostris darwini draft genome.</title>
        <authorList>
            <person name="Kono N."/>
            <person name="Arakawa K."/>
        </authorList>
    </citation>
    <scope>NUCLEOTIDE SEQUENCE [LARGE SCALE GENOMIC DNA]</scope>
</reference>
<evidence type="ECO:0000313" key="3">
    <source>
        <dbReference type="Proteomes" id="UP001054837"/>
    </source>
</evidence>
<dbReference type="EMBL" id="BPLQ01002337">
    <property type="protein sequence ID" value="GIX91753.1"/>
    <property type="molecule type" value="Genomic_DNA"/>
</dbReference>
<gene>
    <name evidence="2" type="ORF">CDAR_5001</name>
</gene>
<evidence type="ECO:0000313" key="2">
    <source>
        <dbReference type="EMBL" id="GIX91753.1"/>
    </source>
</evidence>
<evidence type="ECO:0000256" key="1">
    <source>
        <dbReference type="SAM" id="SignalP"/>
    </source>
</evidence>
<accession>A0AAV4P441</accession>
<dbReference type="AlphaFoldDB" id="A0AAV4P441"/>
<protein>
    <recommendedName>
        <fullName evidence="4">Secreted protein</fullName>
    </recommendedName>
</protein>
<dbReference type="Proteomes" id="UP001054837">
    <property type="component" value="Unassembled WGS sequence"/>
</dbReference>
<name>A0AAV4P441_9ARAC</name>
<organism evidence="2 3">
    <name type="scientific">Caerostris darwini</name>
    <dbReference type="NCBI Taxonomy" id="1538125"/>
    <lineage>
        <taxon>Eukaryota</taxon>
        <taxon>Metazoa</taxon>
        <taxon>Ecdysozoa</taxon>
        <taxon>Arthropoda</taxon>
        <taxon>Chelicerata</taxon>
        <taxon>Arachnida</taxon>
        <taxon>Araneae</taxon>
        <taxon>Araneomorphae</taxon>
        <taxon>Entelegynae</taxon>
        <taxon>Araneoidea</taxon>
        <taxon>Araneidae</taxon>
        <taxon>Caerostris</taxon>
    </lineage>
</organism>
<evidence type="ECO:0008006" key="4">
    <source>
        <dbReference type="Google" id="ProtNLM"/>
    </source>
</evidence>
<proteinExistence type="predicted"/>
<feature type="signal peptide" evidence="1">
    <location>
        <begin position="1"/>
        <end position="19"/>
    </location>
</feature>
<keyword evidence="1" id="KW-0732">Signal</keyword>
<keyword evidence="3" id="KW-1185">Reference proteome</keyword>
<comment type="caution">
    <text evidence="2">The sequence shown here is derived from an EMBL/GenBank/DDBJ whole genome shotgun (WGS) entry which is preliminary data.</text>
</comment>